<dbReference type="RefSeq" id="WP_139105179.1">
    <property type="nucleotide sequence ID" value="NZ_VDFR01000010.1"/>
</dbReference>
<protein>
    <recommendedName>
        <fullName evidence="2">Activator of Hsp90 ATPase homologue 1/2-like C-terminal domain-containing protein</fullName>
    </recommendedName>
</protein>
<evidence type="ECO:0000256" key="1">
    <source>
        <dbReference type="ARBA" id="ARBA00006817"/>
    </source>
</evidence>
<dbReference type="Pfam" id="PF08327">
    <property type="entry name" value="AHSA1"/>
    <property type="match status" value="1"/>
</dbReference>
<gene>
    <name evidence="4" type="ORF">FHE65_02495</name>
    <name evidence="3" type="ORF">FHE65_16360</name>
</gene>
<sequence>MTTPTLADVQHDTFTVTLDVDAPPDRVYEAFADPAVRRRWFRLPGRDATYEHEFRVGGGESARSTFHMHDGTMEDVAYDSRFVDLVPDRRIVLTYETHVDGILRWTSLVTVDLIPDGDGTQLRRTEQVAFVTPTGDGTHDLPHVHGGIRLQLNGLAGALGL</sequence>
<evidence type="ECO:0000259" key="2">
    <source>
        <dbReference type="Pfam" id="PF08327"/>
    </source>
</evidence>
<dbReference type="SUPFAM" id="SSF55961">
    <property type="entry name" value="Bet v1-like"/>
    <property type="match status" value="1"/>
</dbReference>
<accession>A0A5C4MXZ2</accession>
<dbReference type="AlphaFoldDB" id="A0A5C4MXZ2"/>
<dbReference type="EMBL" id="VDFR01000072">
    <property type="protein sequence ID" value="TNC44625.1"/>
    <property type="molecule type" value="Genomic_DNA"/>
</dbReference>
<organism evidence="4 5">
    <name type="scientific">Mumia zhuanghuii</name>
    <dbReference type="NCBI Taxonomy" id="2585211"/>
    <lineage>
        <taxon>Bacteria</taxon>
        <taxon>Bacillati</taxon>
        <taxon>Actinomycetota</taxon>
        <taxon>Actinomycetes</taxon>
        <taxon>Propionibacteriales</taxon>
        <taxon>Nocardioidaceae</taxon>
        <taxon>Mumia</taxon>
    </lineage>
</organism>
<reference evidence="4 5" key="1">
    <citation type="submission" date="2019-05" db="EMBL/GenBank/DDBJ databases">
        <title>Mumia sp. nov., isolated from the intestinal contents of plateau pika (Ochotona curzoniae) in the Qinghai-Tibet plateau of China.</title>
        <authorList>
            <person name="Tian Z."/>
        </authorList>
    </citation>
    <scope>NUCLEOTIDE SEQUENCE [LARGE SCALE GENOMIC DNA]</scope>
    <source>
        <strain evidence="5">527</strain>
        <strain evidence="4">Z527</strain>
    </source>
</reference>
<dbReference type="InterPro" id="IPR013538">
    <property type="entry name" value="ASHA1/2-like_C"/>
</dbReference>
<feature type="domain" description="Activator of Hsp90 ATPase homologue 1/2-like C-terminal" evidence="2">
    <location>
        <begin position="21"/>
        <end position="159"/>
    </location>
</feature>
<comment type="caution">
    <text evidence="4">The sequence shown here is derived from an EMBL/GenBank/DDBJ whole genome shotgun (WGS) entry which is preliminary data.</text>
</comment>
<dbReference type="OrthoDB" id="3365660at2"/>
<dbReference type="InterPro" id="IPR023393">
    <property type="entry name" value="START-like_dom_sf"/>
</dbReference>
<evidence type="ECO:0000313" key="5">
    <source>
        <dbReference type="Proteomes" id="UP000306740"/>
    </source>
</evidence>
<evidence type="ECO:0000313" key="4">
    <source>
        <dbReference type="EMBL" id="TNC51059.1"/>
    </source>
</evidence>
<dbReference type="EMBL" id="VDFR01000010">
    <property type="protein sequence ID" value="TNC51059.1"/>
    <property type="molecule type" value="Genomic_DNA"/>
</dbReference>
<proteinExistence type="inferred from homology"/>
<comment type="similarity">
    <text evidence="1">Belongs to the AHA1 family.</text>
</comment>
<name>A0A5C4MXZ2_9ACTN</name>
<evidence type="ECO:0000313" key="3">
    <source>
        <dbReference type="EMBL" id="TNC44625.1"/>
    </source>
</evidence>
<dbReference type="Gene3D" id="3.30.530.20">
    <property type="match status" value="1"/>
</dbReference>
<dbReference type="Proteomes" id="UP000306740">
    <property type="component" value="Unassembled WGS sequence"/>
</dbReference>